<name>A0A2W2FVI9_9ACTN</name>
<dbReference type="Proteomes" id="UP000248544">
    <property type="component" value="Unassembled WGS sequence"/>
</dbReference>
<keyword evidence="1" id="KW-1133">Transmembrane helix</keyword>
<accession>A0A2W2FVI9</accession>
<proteinExistence type="predicted"/>
<evidence type="ECO:0000256" key="1">
    <source>
        <dbReference type="SAM" id="Phobius"/>
    </source>
</evidence>
<evidence type="ECO:0000313" key="3">
    <source>
        <dbReference type="Proteomes" id="UP000248544"/>
    </source>
</evidence>
<feature type="transmembrane region" description="Helical" evidence="1">
    <location>
        <begin position="89"/>
        <end position="106"/>
    </location>
</feature>
<dbReference type="RefSeq" id="WP_111171175.1">
    <property type="nucleotide sequence ID" value="NZ_POUA01000387.1"/>
</dbReference>
<reference evidence="2 3" key="1">
    <citation type="submission" date="2018-01" db="EMBL/GenBank/DDBJ databases">
        <title>Draft genome sequence of Sphaerisporangium sp. 7K107.</title>
        <authorList>
            <person name="Sahin N."/>
            <person name="Saygin H."/>
            <person name="Ay H."/>
        </authorList>
    </citation>
    <scope>NUCLEOTIDE SEQUENCE [LARGE SCALE GENOMIC DNA]</scope>
    <source>
        <strain evidence="2 3">7K107</strain>
    </source>
</reference>
<evidence type="ECO:0000313" key="2">
    <source>
        <dbReference type="EMBL" id="PZG29180.1"/>
    </source>
</evidence>
<keyword evidence="1" id="KW-0472">Membrane</keyword>
<keyword evidence="3" id="KW-1185">Reference proteome</keyword>
<sequence>MDLNEALDEARSRAEDLSRRFGVATPPVEAGETLPGAHVLLVRRDGELCLVIGPGYADLPELERDAALAWVLAQADPAKVRSRLGVRETLTALAAVIPLGLVVGLAERFFEVSLLASYPLVGVTAFGALLTASIRKQTFATDRRVAEVCGRATLDAALTRMRREPPPVRGLYRLVAALTPSPEARAARLG</sequence>
<dbReference type="EMBL" id="POUA01000387">
    <property type="protein sequence ID" value="PZG29180.1"/>
    <property type="molecule type" value="Genomic_DNA"/>
</dbReference>
<feature type="transmembrane region" description="Helical" evidence="1">
    <location>
        <begin position="112"/>
        <end position="134"/>
    </location>
</feature>
<keyword evidence="1" id="KW-0812">Transmembrane</keyword>
<comment type="caution">
    <text evidence="2">The sequence shown here is derived from an EMBL/GenBank/DDBJ whole genome shotgun (WGS) entry which is preliminary data.</text>
</comment>
<gene>
    <name evidence="2" type="ORF">C1I98_32440</name>
</gene>
<protein>
    <submittedName>
        <fullName evidence="2">Uncharacterized protein</fullName>
    </submittedName>
</protein>
<organism evidence="2 3">
    <name type="scientific">Spongiactinospora gelatinilytica</name>
    <dbReference type="NCBI Taxonomy" id="2666298"/>
    <lineage>
        <taxon>Bacteria</taxon>
        <taxon>Bacillati</taxon>
        <taxon>Actinomycetota</taxon>
        <taxon>Actinomycetes</taxon>
        <taxon>Streptosporangiales</taxon>
        <taxon>Streptosporangiaceae</taxon>
        <taxon>Spongiactinospora</taxon>
    </lineage>
</organism>
<dbReference type="AlphaFoldDB" id="A0A2W2FVI9"/>